<dbReference type="Proteomes" id="UP000298030">
    <property type="component" value="Unassembled WGS sequence"/>
</dbReference>
<evidence type="ECO:0000313" key="1">
    <source>
        <dbReference type="EMBL" id="TEB22027.1"/>
    </source>
</evidence>
<evidence type="ECO:0000313" key="2">
    <source>
        <dbReference type="Proteomes" id="UP000298030"/>
    </source>
</evidence>
<reference evidence="1 2" key="1">
    <citation type="journal article" date="2019" name="Nat. Ecol. Evol.">
        <title>Megaphylogeny resolves global patterns of mushroom evolution.</title>
        <authorList>
            <person name="Varga T."/>
            <person name="Krizsan K."/>
            <person name="Foldi C."/>
            <person name="Dima B."/>
            <person name="Sanchez-Garcia M."/>
            <person name="Sanchez-Ramirez S."/>
            <person name="Szollosi G.J."/>
            <person name="Szarkandi J.G."/>
            <person name="Papp V."/>
            <person name="Albert L."/>
            <person name="Andreopoulos W."/>
            <person name="Angelini C."/>
            <person name="Antonin V."/>
            <person name="Barry K.W."/>
            <person name="Bougher N.L."/>
            <person name="Buchanan P."/>
            <person name="Buyck B."/>
            <person name="Bense V."/>
            <person name="Catcheside P."/>
            <person name="Chovatia M."/>
            <person name="Cooper J."/>
            <person name="Damon W."/>
            <person name="Desjardin D."/>
            <person name="Finy P."/>
            <person name="Geml J."/>
            <person name="Haridas S."/>
            <person name="Hughes K."/>
            <person name="Justo A."/>
            <person name="Karasinski D."/>
            <person name="Kautmanova I."/>
            <person name="Kiss B."/>
            <person name="Kocsube S."/>
            <person name="Kotiranta H."/>
            <person name="LaButti K.M."/>
            <person name="Lechner B.E."/>
            <person name="Liimatainen K."/>
            <person name="Lipzen A."/>
            <person name="Lukacs Z."/>
            <person name="Mihaltcheva S."/>
            <person name="Morgado L.N."/>
            <person name="Niskanen T."/>
            <person name="Noordeloos M.E."/>
            <person name="Ohm R.A."/>
            <person name="Ortiz-Santana B."/>
            <person name="Ovrebo C."/>
            <person name="Racz N."/>
            <person name="Riley R."/>
            <person name="Savchenko A."/>
            <person name="Shiryaev A."/>
            <person name="Soop K."/>
            <person name="Spirin V."/>
            <person name="Szebenyi C."/>
            <person name="Tomsovsky M."/>
            <person name="Tulloss R.E."/>
            <person name="Uehling J."/>
            <person name="Grigoriev I.V."/>
            <person name="Vagvolgyi C."/>
            <person name="Papp T."/>
            <person name="Martin F.M."/>
            <person name="Miettinen O."/>
            <person name="Hibbett D.S."/>
            <person name="Nagy L.G."/>
        </authorList>
    </citation>
    <scope>NUCLEOTIDE SEQUENCE [LARGE SCALE GENOMIC DNA]</scope>
    <source>
        <strain evidence="1 2">FP101781</strain>
    </source>
</reference>
<name>A0A4Y7SJF5_COPMI</name>
<comment type="caution">
    <text evidence="1">The sequence shown here is derived from an EMBL/GenBank/DDBJ whole genome shotgun (WGS) entry which is preliminary data.</text>
</comment>
<organism evidence="1 2">
    <name type="scientific">Coprinellus micaceus</name>
    <name type="common">Glistening ink-cap mushroom</name>
    <name type="synonym">Coprinus micaceus</name>
    <dbReference type="NCBI Taxonomy" id="71717"/>
    <lineage>
        <taxon>Eukaryota</taxon>
        <taxon>Fungi</taxon>
        <taxon>Dikarya</taxon>
        <taxon>Basidiomycota</taxon>
        <taxon>Agaricomycotina</taxon>
        <taxon>Agaricomycetes</taxon>
        <taxon>Agaricomycetidae</taxon>
        <taxon>Agaricales</taxon>
        <taxon>Agaricineae</taxon>
        <taxon>Psathyrellaceae</taxon>
        <taxon>Coprinellus</taxon>
    </lineage>
</organism>
<protein>
    <submittedName>
        <fullName evidence="1">Uncharacterized protein</fullName>
    </submittedName>
</protein>
<dbReference type="AlphaFoldDB" id="A0A4Y7SJF5"/>
<sequence length="164" mass="18264">MFSSPNLLPAAKFVPYLPEESTLTHRVPVIQPRLNPLTRPRMPNRRIRHHARLFTPAPRPRGEYLPSPPERHHRRPVLPRATCVVLHVGSGEDEEGSSGCCFGTGSRDDSIRTRTTVQGRRRWSGGRRDAYLTLWPTVAALAPWSITSTPRSSRCLGGVTAASI</sequence>
<proteinExistence type="predicted"/>
<keyword evidence="2" id="KW-1185">Reference proteome</keyword>
<dbReference type="EMBL" id="QPFP01000098">
    <property type="protein sequence ID" value="TEB22027.1"/>
    <property type="molecule type" value="Genomic_DNA"/>
</dbReference>
<accession>A0A4Y7SJF5</accession>
<gene>
    <name evidence="1" type="ORF">FA13DRAFT_1524566</name>
</gene>